<accession>A0A9D1W6J0</accession>
<dbReference type="Pfam" id="PF13374">
    <property type="entry name" value="TPR_10"/>
    <property type="match status" value="2"/>
</dbReference>
<reference evidence="1" key="2">
    <citation type="submission" date="2021-04" db="EMBL/GenBank/DDBJ databases">
        <authorList>
            <person name="Gilroy R."/>
        </authorList>
    </citation>
    <scope>NUCLEOTIDE SEQUENCE</scope>
    <source>
        <strain evidence="1">ChiGjej4B4-12881</strain>
    </source>
</reference>
<dbReference type="SUPFAM" id="SSF48452">
    <property type="entry name" value="TPR-like"/>
    <property type="match status" value="1"/>
</dbReference>
<name>A0A9D1W6J0_9FIRM</name>
<dbReference type="Proteomes" id="UP000886780">
    <property type="component" value="Unassembled WGS sequence"/>
</dbReference>
<evidence type="ECO:0000313" key="1">
    <source>
        <dbReference type="EMBL" id="HIX52742.1"/>
    </source>
</evidence>
<reference evidence="1" key="1">
    <citation type="journal article" date="2021" name="PeerJ">
        <title>Extensive microbial diversity within the chicken gut microbiome revealed by metagenomics and culture.</title>
        <authorList>
            <person name="Gilroy R."/>
            <person name="Ravi A."/>
            <person name="Getino M."/>
            <person name="Pursley I."/>
            <person name="Horton D.L."/>
            <person name="Alikhan N.F."/>
            <person name="Baker D."/>
            <person name="Gharbi K."/>
            <person name="Hall N."/>
            <person name="Watson M."/>
            <person name="Adriaenssens E.M."/>
            <person name="Foster-Nyarko E."/>
            <person name="Jarju S."/>
            <person name="Secka A."/>
            <person name="Antonio M."/>
            <person name="Oren A."/>
            <person name="Chaudhuri R.R."/>
            <person name="La Ragione R."/>
            <person name="Hildebrand F."/>
            <person name="Pallen M.J."/>
        </authorList>
    </citation>
    <scope>NUCLEOTIDE SEQUENCE</scope>
    <source>
        <strain evidence="1">ChiGjej4B4-12881</strain>
    </source>
</reference>
<dbReference type="EMBL" id="DXEU01000146">
    <property type="protein sequence ID" value="HIX52742.1"/>
    <property type="molecule type" value="Genomic_DNA"/>
</dbReference>
<proteinExistence type="predicted"/>
<dbReference type="Gene3D" id="1.25.40.10">
    <property type="entry name" value="Tetratricopeptide repeat domain"/>
    <property type="match status" value="1"/>
</dbReference>
<evidence type="ECO:0000313" key="2">
    <source>
        <dbReference type="Proteomes" id="UP000886780"/>
    </source>
</evidence>
<comment type="caution">
    <text evidence="1">The sequence shown here is derived from an EMBL/GenBank/DDBJ whole genome shotgun (WGS) entry which is preliminary data.</text>
</comment>
<protein>
    <submittedName>
        <fullName evidence="1">Tetratricopeptide repeat protein</fullName>
    </submittedName>
</protein>
<dbReference type="InterPro" id="IPR011990">
    <property type="entry name" value="TPR-like_helical_dom_sf"/>
</dbReference>
<dbReference type="AlphaFoldDB" id="A0A9D1W6J0"/>
<gene>
    <name evidence="1" type="ORF">IAA28_08045</name>
</gene>
<organism evidence="1 2">
    <name type="scientific">Candidatus Lachnoclostridium stercoripullorum</name>
    <dbReference type="NCBI Taxonomy" id="2838635"/>
    <lineage>
        <taxon>Bacteria</taxon>
        <taxon>Bacillati</taxon>
        <taxon>Bacillota</taxon>
        <taxon>Clostridia</taxon>
        <taxon>Lachnospirales</taxon>
        <taxon>Lachnospiraceae</taxon>
    </lineage>
</organism>
<sequence>MDRRDGSAGRAGHDGCGAIPAEDVIREFDRLLGQDRSREAEEFLYGWLKKAGEMADWRGELTLQNELMGFHRSSGKEALGLQAVREGIRLIQDHGMEETLTAGTTFLNAATTLKAFGRAEEAIPWYERAEKLYNRLLGEGDYRFAGLCNNLALAWADLGQLERANLYYRRALEVLKGLPGSAMEQAVTWTNLACLEERRQADPDIREERIGFCLDRAMEYLDDPAAERDGYYAFTCRKCAPTFGYFGRFLAKRELEERAEEIYRRNAHEGT</sequence>